<dbReference type="Gene3D" id="3.40.1010.10">
    <property type="entry name" value="Cobalt-precorrin-4 Transmethylase, Domain 1"/>
    <property type="match status" value="1"/>
</dbReference>
<dbReference type="InterPro" id="IPR012382">
    <property type="entry name" value="CobI/CbiL"/>
</dbReference>
<keyword evidence="5 8" id="KW-0808">Transferase</keyword>
<evidence type="ECO:0000313" key="11">
    <source>
        <dbReference type="Proteomes" id="UP001198182"/>
    </source>
</evidence>
<dbReference type="InterPro" id="IPR035996">
    <property type="entry name" value="4pyrrol_Methylase_sf"/>
</dbReference>
<evidence type="ECO:0000256" key="4">
    <source>
        <dbReference type="ARBA" id="ARBA00022603"/>
    </source>
</evidence>
<comment type="pathway">
    <text evidence="1">Cofactor biosynthesis; adenosylcobalamin biosynthesis.</text>
</comment>
<keyword evidence="4 8" id="KW-0489">Methyltransferase</keyword>
<evidence type="ECO:0000256" key="5">
    <source>
        <dbReference type="ARBA" id="ARBA00022679"/>
    </source>
</evidence>
<feature type="domain" description="Tetrapyrrole methylase" evidence="9">
    <location>
        <begin position="26"/>
        <end position="237"/>
    </location>
</feature>
<dbReference type="Proteomes" id="UP001198182">
    <property type="component" value="Unassembled WGS sequence"/>
</dbReference>
<dbReference type="InterPro" id="IPR014776">
    <property type="entry name" value="4pyrrole_Mease_sub2"/>
</dbReference>
<evidence type="ECO:0000313" key="10">
    <source>
        <dbReference type="EMBL" id="MCC2232475.1"/>
    </source>
</evidence>
<dbReference type="PANTHER" id="PTHR43467:SF2">
    <property type="entry name" value="COBALT-PRECORRIN-2 C(20)-METHYLTRANSFERASE"/>
    <property type="match status" value="1"/>
</dbReference>
<dbReference type="SUPFAM" id="SSF53790">
    <property type="entry name" value="Tetrapyrrole methylase"/>
    <property type="match status" value="1"/>
</dbReference>
<reference evidence="10" key="1">
    <citation type="submission" date="2021-10" db="EMBL/GenBank/DDBJ databases">
        <title>Anaerobic single-cell dispensing facilitates the cultivation of human gut bacteria.</title>
        <authorList>
            <person name="Afrizal A."/>
        </authorList>
    </citation>
    <scope>NUCLEOTIDE SEQUENCE</scope>
    <source>
        <strain evidence="10">CLA-AA-H215</strain>
    </source>
</reference>
<dbReference type="PROSITE" id="PS00840">
    <property type="entry name" value="SUMT_2"/>
    <property type="match status" value="1"/>
</dbReference>
<dbReference type="CDD" id="cd11645">
    <property type="entry name" value="Precorrin_2_C20_MT"/>
    <property type="match status" value="1"/>
</dbReference>
<evidence type="ECO:0000256" key="6">
    <source>
        <dbReference type="ARBA" id="ARBA00022691"/>
    </source>
</evidence>
<evidence type="ECO:0000259" key="9">
    <source>
        <dbReference type="Pfam" id="PF00590"/>
    </source>
</evidence>
<dbReference type="PANTHER" id="PTHR43467">
    <property type="entry name" value="COBALT-PRECORRIN-2 C(20)-METHYLTRANSFERASE"/>
    <property type="match status" value="1"/>
</dbReference>
<dbReference type="Pfam" id="PF00590">
    <property type="entry name" value="TP_methylase"/>
    <property type="match status" value="1"/>
</dbReference>
<protein>
    <submittedName>
        <fullName evidence="10">Precorrin-2 C(20)-methyltransferase</fullName>
        <ecNumber evidence="10">2.1.1.130</ecNumber>
    </submittedName>
</protein>
<keyword evidence="6" id="KW-0949">S-adenosyl-L-methionine</keyword>
<evidence type="ECO:0000256" key="8">
    <source>
        <dbReference type="RuleBase" id="RU003960"/>
    </source>
</evidence>
<comment type="similarity">
    <text evidence="2 7 8">Belongs to the precorrin methyltransferase family.</text>
</comment>
<name>A0AAE3EE68_9FIRM</name>
<keyword evidence="11" id="KW-1185">Reference proteome</keyword>
<evidence type="ECO:0000256" key="2">
    <source>
        <dbReference type="ARBA" id="ARBA00005879"/>
    </source>
</evidence>
<dbReference type="AlphaFoldDB" id="A0AAE3EE68"/>
<dbReference type="InterPro" id="IPR006364">
    <property type="entry name" value="CobI/CbiL/CobIJ_dom"/>
</dbReference>
<dbReference type="PIRSF" id="PIRSF036427">
    <property type="entry name" value="Precrrn-2_mtase"/>
    <property type="match status" value="1"/>
</dbReference>
<comment type="caution">
    <text evidence="10">The sequence shown here is derived from an EMBL/GenBank/DDBJ whole genome shotgun (WGS) entry which is preliminary data.</text>
</comment>
<evidence type="ECO:0000256" key="1">
    <source>
        <dbReference type="ARBA" id="ARBA00004953"/>
    </source>
</evidence>
<proteinExistence type="inferred from homology"/>
<dbReference type="InterPro" id="IPR014777">
    <property type="entry name" value="4pyrrole_Mease_sub1"/>
</dbReference>
<dbReference type="GO" id="GO:0030788">
    <property type="term" value="F:precorrin-2 C20-methyltransferase activity"/>
    <property type="evidence" value="ECO:0007669"/>
    <property type="project" value="UniProtKB-EC"/>
</dbReference>
<dbReference type="InterPro" id="IPR003043">
    <property type="entry name" value="Uropor_MeTrfase_CS"/>
</dbReference>
<evidence type="ECO:0000256" key="3">
    <source>
        <dbReference type="ARBA" id="ARBA00022573"/>
    </source>
</evidence>
<gene>
    <name evidence="10" type="primary">cobI</name>
    <name evidence="10" type="ORF">LKD81_16010</name>
</gene>
<dbReference type="Gene3D" id="3.30.950.10">
    <property type="entry name" value="Methyltransferase, Cobalt-precorrin-4 Transmethylase, Domain 2"/>
    <property type="match status" value="1"/>
</dbReference>
<sequence>MNKELVTTGSGADDPGELHGQNSGILYGIGVGPGNPKLMTLEAIETIRSCDVILLPAVSKDECYAYRIVRQVCPEIEDMPLLCLPFPMIRNKQELALAHNKAYETVKAYLDRGQSVGMLTIGDPAIYSTYLYMHKRALNDGKTARIINGVPSFCAAAARLGIGLGENTQEIHIIPASYSIADALQYHGVCIYMKSGKKLQQLIEALKEQIKSGRKYEIYAVSDCGMPTERVYRGLEEAAEASGYLTIVIVKEIH</sequence>
<dbReference type="GO" id="GO:0032259">
    <property type="term" value="P:methylation"/>
    <property type="evidence" value="ECO:0007669"/>
    <property type="project" value="UniProtKB-KW"/>
</dbReference>
<dbReference type="GO" id="GO:0009236">
    <property type="term" value="P:cobalamin biosynthetic process"/>
    <property type="evidence" value="ECO:0007669"/>
    <property type="project" value="UniProtKB-UniRule"/>
</dbReference>
<organism evidence="10 11">
    <name type="scientific">Hominifimenecus microfluidus</name>
    <dbReference type="NCBI Taxonomy" id="2885348"/>
    <lineage>
        <taxon>Bacteria</taxon>
        <taxon>Bacillati</taxon>
        <taxon>Bacillota</taxon>
        <taxon>Clostridia</taxon>
        <taxon>Lachnospirales</taxon>
        <taxon>Lachnospiraceae</taxon>
        <taxon>Hominifimenecus</taxon>
    </lineage>
</organism>
<dbReference type="RefSeq" id="WP_308454880.1">
    <property type="nucleotide sequence ID" value="NZ_JAJEQR010000069.1"/>
</dbReference>
<dbReference type="InterPro" id="IPR000878">
    <property type="entry name" value="4pyrrol_Mease"/>
</dbReference>
<dbReference type="EMBL" id="JAJEQR010000069">
    <property type="protein sequence ID" value="MCC2232475.1"/>
    <property type="molecule type" value="Genomic_DNA"/>
</dbReference>
<dbReference type="EC" id="2.1.1.130" evidence="10"/>
<accession>A0AAE3EE68</accession>
<dbReference type="NCBIfam" id="TIGR01467">
    <property type="entry name" value="cobI_cbiL"/>
    <property type="match status" value="1"/>
</dbReference>
<evidence type="ECO:0000256" key="7">
    <source>
        <dbReference type="PIRNR" id="PIRNR036427"/>
    </source>
</evidence>
<keyword evidence="3" id="KW-0169">Cobalamin biosynthesis</keyword>